<keyword evidence="2" id="KW-1185">Reference proteome</keyword>
<evidence type="ECO:0008006" key="3">
    <source>
        <dbReference type="Google" id="ProtNLM"/>
    </source>
</evidence>
<dbReference type="RefSeq" id="WP_263795645.1">
    <property type="nucleotide sequence ID" value="NZ_AP027141.1"/>
</dbReference>
<gene>
    <name evidence="1" type="ORF">Microterr_11440</name>
</gene>
<evidence type="ECO:0000313" key="1">
    <source>
        <dbReference type="EMBL" id="BDV30484.1"/>
    </source>
</evidence>
<name>A0ABM8DXZ2_9MICO</name>
<accession>A0ABM8DXZ2</accession>
<dbReference type="EMBL" id="AP027141">
    <property type="protein sequence ID" value="BDV30484.1"/>
    <property type="molecule type" value="Genomic_DNA"/>
</dbReference>
<dbReference type="Proteomes" id="UP001317779">
    <property type="component" value="Chromosome"/>
</dbReference>
<evidence type="ECO:0000313" key="2">
    <source>
        <dbReference type="Proteomes" id="UP001317779"/>
    </source>
</evidence>
<reference evidence="1 2" key="1">
    <citation type="submission" date="2022-12" db="EMBL/GenBank/DDBJ databases">
        <title>Microbacterium terricola strain KV-448 chromosome, complete genome.</title>
        <authorList>
            <person name="Oshima T."/>
            <person name="Moriya T."/>
            <person name="Bessho Y."/>
        </authorList>
    </citation>
    <scope>NUCLEOTIDE SEQUENCE [LARGE SCALE GENOMIC DNA]</scope>
    <source>
        <strain evidence="1 2">KV-448</strain>
    </source>
</reference>
<organism evidence="1 2">
    <name type="scientific">Microbacterium terricola</name>
    <dbReference type="NCBI Taxonomy" id="344163"/>
    <lineage>
        <taxon>Bacteria</taxon>
        <taxon>Bacillati</taxon>
        <taxon>Actinomycetota</taxon>
        <taxon>Actinomycetes</taxon>
        <taxon>Micrococcales</taxon>
        <taxon>Microbacteriaceae</taxon>
        <taxon>Microbacterium</taxon>
    </lineage>
</organism>
<proteinExistence type="predicted"/>
<protein>
    <recommendedName>
        <fullName evidence="3">Acetone carboxylase</fullName>
    </recommendedName>
</protein>
<sequence>MTAECSRAGCRDAARWRIDWRNPRIHAADREKTWVACDAHRDYLREFLAAREFPVRVTALESAGDRS</sequence>